<dbReference type="CDD" id="cd23423">
    <property type="entry name" value="beta-trefoil_Ricin_hemolysin"/>
    <property type="match status" value="1"/>
</dbReference>
<sequence>MGNNMKCTRKPLSVAALFISLFSVAHYANALPFDNPSNFALNYITGNLNNSVYLNLNDTAVNKALSETLTSIKQGKVVVLDSTEATSITVAHEQLIRVLGVATPAPITLVYMKDGEIVSHSLGVNSDASDFQNIDLNRLSSSLNSALAKVAPSLPKQEQRSVESIGAISSLGAENSGTAEFALSNNFGILNEEPAPKATSYLRAKSQSSVNSYTPVLNRTLIVSYDNLRCDLYNDVGFNGKSDHCRGKETSVSLHFRVSMIRSLQGRDSENAKYFRISLDETQGAGAGIHISDSANYTHTWFQSWAHRQARIGPLLENYSFFLRPTENTGDVTLHRHLPGNENVRTNYSETSSISIGASASVGATVGTDGPKIGADMGASFGFSQKRSLSFSTNEYKIENQSRYNTTDISYKREGVCKFLKGTPFVGNECIRLDWVGGQQNLFDTDRITPIAYANMKPQLDVIYRAPASKTGISKISGHSKLTITNYFADRVYSGAWDTTGSKGSSSFTYTFPHNFSVDWSHPVFQPEANVRLQSLSSNNSCLDVNRNNAAAGTQVIAYTCHGQRNQMWGLDNQERYRSRIHDNRCLNVNYKGELTIESCTTALSQKWFWDGDLLKTRRPEFSGYSIQDNGLINTATVTKSSDKSSWSPYLKEFE</sequence>
<dbReference type="GO" id="GO:0005576">
    <property type="term" value="C:extracellular region"/>
    <property type="evidence" value="ECO:0007669"/>
    <property type="project" value="InterPro"/>
</dbReference>
<dbReference type="GO" id="GO:0051715">
    <property type="term" value="P:cytolysis in another organism"/>
    <property type="evidence" value="ECO:0007669"/>
    <property type="project" value="InterPro"/>
</dbReference>
<dbReference type="Pfam" id="PF07968">
    <property type="entry name" value="Leukocidin"/>
    <property type="match status" value="1"/>
</dbReference>
<keyword evidence="5" id="KW-1185">Reference proteome</keyword>
<dbReference type="InterPro" id="IPR035992">
    <property type="entry name" value="Ricin_B-like_lectins"/>
</dbReference>
<evidence type="ECO:0000259" key="3">
    <source>
        <dbReference type="SMART" id="SM00458"/>
    </source>
</evidence>
<dbReference type="EMBL" id="QDDL01000009">
    <property type="protein sequence ID" value="PVZ65684.1"/>
    <property type="molecule type" value="Genomic_DNA"/>
</dbReference>
<proteinExistence type="predicted"/>
<dbReference type="AlphaFoldDB" id="A0A2V1GQV5"/>
<dbReference type="Proteomes" id="UP000244906">
    <property type="component" value="Unassembled WGS sequence"/>
</dbReference>
<dbReference type="PROSITE" id="PS50231">
    <property type="entry name" value="RICIN_B_LECTIN"/>
    <property type="match status" value="1"/>
</dbReference>
<gene>
    <name evidence="4" type="ORF">DC094_17520</name>
</gene>
<dbReference type="SUPFAM" id="SSF50370">
    <property type="entry name" value="Ricin B-like lectins"/>
    <property type="match status" value="1"/>
</dbReference>
<keyword evidence="1 2" id="KW-0732">Signal</keyword>
<organism evidence="4 5">
    <name type="scientific">Pelagibaculum spongiae</name>
    <dbReference type="NCBI Taxonomy" id="2080658"/>
    <lineage>
        <taxon>Bacteria</taxon>
        <taxon>Pseudomonadati</taxon>
        <taxon>Pseudomonadota</taxon>
        <taxon>Gammaproteobacteria</taxon>
        <taxon>Oceanospirillales</taxon>
        <taxon>Pelagibaculum</taxon>
    </lineage>
</organism>
<feature type="chain" id="PRO_5016124052" description="Ricin B lectin domain-containing protein" evidence="2">
    <location>
        <begin position="28"/>
        <end position="655"/>
    </location>
</feature>
<feature type="domain" description="Ricin B lectin" evidence="3">
    <location>
        <begin position="529"/>
        <end position="650"/>
    </location>
</feature>
<protein>
    <recommendedName>
        <fullName evidence="3">Ricin B lectin domain-containing protein</fullName>
    </recommendedName>
</protein>
<reference evidence="4 5" key="1">
    <citation type="submission" date="2018-04" db="EMBL/GenBank/DDBJ databases">
        <title>Thalassorhabdus spongiae gen. nov., sp. nov., isolated from a marine sponge in South-West Iceland.</title>
        <authorList>
            <person name="Knobloch S."/>
            <person name="Daussin A."/>
            <person name="Johannsson R."/>
            <person name="Marteinsson V.T."/>
        </authorList>
    </citation>
    <scope>NUCLEOTIDE SEQUENCE [LARGE SCALE GENOMIC DNA]</scope>
    <source>
        <strain evidence="4 5">Hp12</strain>
    </source>
</reference>
<dbReference type="InterPro" id="IPR000772">
    <property type="entry name" value="Ricin_B_lectin"/>
</dbReference>
<evidence type="ECO:0000313" key="4">
    <source>
        <dbReference type="EMBL" id="PVZ65684.1"/>
    </source>
</evidence>
<evidence type="ECO:0000256" key="1">
    <source>
        <dbReference type="ARBA" id="ARBA00022729"/>
    </source>
</evidence>
<feature type="signal peptide" evidence="2">
    <location>
        <begin position="1"/>
        <end position="27"/>
    </location>
</feature>
<dbReference type="Gene3D" id="2.70.240.20">
    <property type="entry name" value="Leukocidin/Hemolysin toxin, cytolysin domain"/>
    <property type="match status" value="1"/>
</dbReference>
<dbReference type="InterPro" id="IPR036435">
    <property type="entry name" value="Leukocidin/porin_MspA_sf"/>
</dbReference>
<evidence type="ECO:0000256" key="2">
    <source>
        <dbReference type="SAM" id="SignalP"/>
    </source>
</evidence>
<dbReference type="Gene3D" id="2.70.240.10">
    <property type="entry name" value="Leukocidin/porin MspA"/>
    <property type="match status" value="1"/>
</dbReference>
<evidence type="ECO:0000313" key="5">
    <source>
        <dbReference type="Proteomes" id="UP000244906"/>
    </source>
</evidence>
<dbReference type="InterPro" id="IPR016183">
    <property type="entry name" value="Leukocidin/Hemolysin_toxin"/>
</dbReference>
<name>A0A2V1GQV5_9GAMM</name>
<dbReference type="Pfam" id="PF00652">
    <property type="entry name" value="Ricin_B_lectin"/>
    <property type="match status" value="1"/>
</dbReference>
<dbReference type="SUPFAM" id="SSF56959">
    <property type="entry name" value="Leukocidin-like"/>
    <property type="match status" value="1"/>
</dbReference>
<dbReference type="SMART" id="SM00458">
    <property type="entry name" value="RICIN"/>
    <property type="match status" value="1"/>
</dbReference>
<accession>A0A2V1GQV5</accession>
<comment type="caution">
    <text evidence="4">The sequence shown here is derived from an EMBL/GenBank/DDBJ whole genome shotgun (WGS) entry which is preliminary data.</text>
</comment>